<reference evidence="1" key="1">
    <citation type="submission" date="2023-04" db="EMBL/GenBank/DDBJ databases">
        <authorList>
            <person name="Li W."/>
        </authorList>
    </citation>
    <scope>NUCLEOTIDE SEQUENCE</scope>
    <source>
        <strain evidence="1">QITACRE101</strain>
    </source>
</reference>
<reference evidence="1" key="2">
    <citation type="submission" date="2023-10" db="EMBL/GenBank/DDBJ databases">
        <title>Analysis of Resistance Genes of Carbapenem-resistant Providencia rettgeri.</title>
        <authorList>
            <person name="Liu M."/>
        </authorList>
    </citation>
    <scope>NUCLEOTIDE SEQUENCE</scope>
    <source>
        <strain evidence="1">QITACRE101</strain>
    </source>
</reference>
<comment type="caution">
    <text evidence="1">The sequence shown here is derived from an EMBL/GenBank/DDBJ whole genome shotgun (WGS) entry which is preliminary data.</text>
</comment>
<accession>A0AB35L9P5</accession>
<gene>
    <name evidence="1" type="ORF">QDQ51_09605</name>
</gene>
<organism evidence="1 2">
    <name type="scientific">Providencia rettgeri</name>
    <dbReference type="NCBI Taxonomy" id="587"/>
    <lineage>
        <taxon>Bacteria</taxon>
        <taxon>Pseudomonadati</taxon>
        <taxon>Pseudomonadota</taxon>
        <taxon>Gammaproteobacteria</taxon>
        <taxon>Enterobacterales</taxon>
        <taxon>Morganellaceae</taxon>
        <taxon>Providencia</taxon>
    </lineage>
</organism>
<dbReference type="AlphaFoldDB" id="A0AB35L9P5"/>
<dbReference type="RefSeq" id="WP_164528587.1">
    <property type="nucleotide sequence ID" value="NZ_JARVQW010000004.1"/>
</dbReference>
<name>A0AB35L9P5_PRORE</name>
<dbReference type="Proteomes" id="UP001162044">
    <property type="component" value="Unassembled WGS sequence"/>
</dbReference>
<evidence type="ECO:0000313" key="1">
    <source>
        <dbReference type="EMBL" id="MDH2305666.1"/>
    </source>
</evidence>
<dbReference type="EMBL" id="JARVQW010000004">
    <property type="protein sequence ID" value="MDH2305666.1"/>
    <property type="molecule type" value="Genomic_DNA"/>
</dbReference>
<proteinExistence type="predicted"/>
<sequence>MNFALVTDKQSIIQNIKMFDSNLTNRTLNGLEGQLGRFKCWYAWYDEYSSTWRFAPSKVIGYRSMSIDNYLNHHAELDGKVTELQLSKYRDVITDSQFQLLESLLYDKISLYRKRPSANTKIYIIKDDEPMNKIKYIPADVKNLKFYEEYDGITDKKISNPIISDGNLEIKFDLTYDGNSYSLVLKKTNTDIYKGIAIRLDNKLEIDVSAYVTIDDYGIEIYGFKWIEGGKNYPFQVSFDAE</sequence>
<protein>
    <submittedName>
        <fullName evidence="1">Uncharacterized protein</fullName>
    </submittedName>
</protein>
<evidence type="ECO:0000313" key="2">
    <source>
        <dbReference type="Proteomes" id="UP001162044"/>
    </source>
</evidence>